<dbReference type="InterPro" id="IPR036259">
    <property type="entry name" value="MFS_trans_sf"/>
</dbReference>
<feature type="transmembrane region" description="Helical" evidence="7">
    <location>
        <begin position="403"/>
        <end position="422"/>
    </location>
</feature>
<evidence type="ECO:0000259" key="8">
    <source>
        <dbReference type="PROSITE" id="PS50850"/>
    </source>
</evidence>
<dbReference type="OrthoDB" id="9781469at2"/>
<dbReference type="InterPro" id="IPR011701">
    <property type="entry name" value="MFS"/>
</dbReference>
<comment type="subcellular location">
    <subcellularLocation>
        <location evidence="1">Cell membrane</location>
        <topology evidence="1">Multi-pass membrane protein</topology>
    </subcellularLocation>
</comment>
<evidence type="ECO:0000313" key="10">
    <source>
        <dbReference type="Proteomes" id="UP000280819"/>
    </source>
</evidence>
<dbReference type="PROSITE" id="PS50850">
    <property type="entry name" value="MFS"/>
    <property type="match status" value="1"/>
</dbReference>
<feature type="transmembrane region" description="Helical" evidence="7">
    <location>
        <begin position="301"/>
        <end position="325"/>
    </location>
</feature>
<dbReference type="Pfam" id="PF07690">
    <property type="entry name" value="MFS_1"/>
    <property type="match status" value="2"/>
</dbReference>
<dbReference type="SUPFAM" id="SSF103473">
    <property type="entry name" value="MFS general substrate transporter"/>
    <property type="match status" value="1"/>
</dbReference>
<dbReference type="EMBL" id="RQZG01000001">
    <property type="protein sequence ID" value="RRD07041.1"/>
    <property type="molecule type" value="Genomic_DNA"/>
</dbReference>
<feature type="transmembrane region" description="Helical" evidence="7">
    <location>
        <begin position="357"/>
        <end position="382"/>
    </location>
</feature>
<keyword evidence="4 7" id="KW-0812">Transmembrane</keyword>
<keyword evidence="2" id="KW-0813">Transport</keyword>
<gene>
    <name evidence="9" type="ORF">EII34_00650</name>
</gene>
<accession>A0A3P1TC66</accession>
<feature type="transmembrane region" description="Helical" evidence="7">
    <location>
        <begin position="332"/>
        <end position="351"/>
    </location>
</feature>
<dbReference type="RefSeq" id="WP_124841743.1">
    <property type="nucleotide sequence ID" value="NZ_RQZG01000001.1"/>
</dbReference>
<dbReference type="Gene3D" id="1.20.1720.10">
    <property type="entry name" value="Multidrug resistance protein D"/>
    <property type="match status" value="1"/>
</dbReference>
<feature type="transmembrane region" description="Helical" evidence="7">
    <location>
        <begin position="201"/>
        <end position="218"/>
    </location>
</feature>
<dbReference type="PANTHER" id="PTHR42718">
    <property type="entry name" value="MAJOR FACILITATOR SUPERFAMILY MULTIDRUG TRANSPORTER MFSC"/>
    <property type="match status" value="1"/>
</dbReference>
<keyword evidence="5 7" id="KW-1133">Transmembrane helix</keyword>
<keyword evidence="6 7" id="KW-0472">Membrane</keyword>
<evidence type="ECO:0000313" key="9">
    <source>
        <dbReference type="EMBL" id="RRD07041.1"/>
    </source>
</evidence>
<evidence type="ECO:0000256" key="1">
    <source>
        <dbReference type="ARBA" id="ARBA00004651"/>
    </source>
</evidence>
<feature type="transmembrane region" description="Helical" evidence="7">
    <location>
        <begin position="165"/>
        <end position="189"/>
    </location>
</feature>
<feature type="transmembrane region" description="Helical" evidence="7">
    <location>
        <begin position="79"/>
        <end position="98"/>
    </location>
</feature>
<dbReference type="AlphaFoldDB" id="A0A3P1TC66"/>
<dbReference type="PANTHER" id="PTHR42718:SF47">
    <property type="entry name" value="METHYL VIOLOGEN RESISTANCE PROTEIN SMVA"/>
    <property type="match status" value="1"/>
</dbReference>
<dbReference type="CDD" id="cd17321">
    <property type="entry name" value="MFS_MMR_MDR_like"/>
    <property type="match status" value="1"/>
</dbReference>
<evidence type="ECO:0000256" key="6">
    <source>
        <dbReference type="ARBA" id="ARBA00023136"/>
    </source>
</evidence>
<sequence length="500" mass="51937">MVRHNTPLRRWMLLATVSFGLLMIAMDNSILYTALPTLTAELGASPSEGLWIINAYPLVMAGLLLGTGTLGDRLGHRRLFLIGLVVFGIASTWAAFSTTPLSLIAARALLAVGAACMMPATLALIRVTFDDVRERNLAIGVWGSVAIIGMAGGPIMGGLLLEHLWWGSVFLINIPVVLVALIATPVVAAASPVDTSKHWDWLSSLLALTTLTGTVLTIKEIAHLPPRWEIAVPSVILAIVTGLFFVRRQQHLTDPLLDFTVFNNPAFTTGVVTAAISMFGIGGVEMSTTQRFQLVEGYSPLQAGLVVTAVALGSLPTSLLSGAFLHLLGLRIIIGGGFGLATLGMLCALLGAQSSIWLLVVGLVIAGAGLGATMSVASTAIVGNAPPSRAGMASSVEEVSYEFGGLIAIALLGSLLSLLYSARIQLPDGAPASAGESIAKAQATGDPTIIDAASAAFTSAHFAVLLVITVVLAAATAWTTLALRNYGVGSQASRYESNDH</sequence>
<evidence type="ECO:0000256" key="4">
    <source>
        <dbReference type="ARBA" id="ARBA00022692"/>
    </source>
</evidence>
<evidence type="ECO:0000256" key="3">
    <source>
        <dbReference type="ARBA" id="ARBA00022475"/>
    </source>
</evidence>
<feature type="transmembrane region" description="Helical" evidence="7">
    <location>
        <begin position="104"/>
        <end position="125"/>
    </location>
</feature>
<dbReference type="InterPro" id="IPR020846">
    <property type="entry name" value="MFS_dom"/>
</dbReference>
<feature type="domain" description="Major facilitator superfamily (MFS) profile" evidence="8">
    <location>
        <begin position="13"/>
        <end position="487"/>
    </location>
</feature>
<feature type="transmembrane region" description="Helical" evidence="7">
    <location>
        <begin position="49"/>
        <end position="67"/>
    </location>
</feature>
<comment type="caution">
    <text evidence="9">The sequence shown here is derived from an EMBL/GenBank/DDBJ whole genome shotgun (WGS) entry which is preliminary data.</text>
</comment>
<organism evidence="9 10">
    <name type="scientific">Arachnia propionica</name>
    <dbReference type="NCBI Taxonomy" id="1750"/>
    <lineage>
        <taxon>Bacteria</taxon>
        <taxon>Bacillati</taxon>
        <taxon>Actinomycetota</taxon>
        <taxon>Actinomycetes</taxon>
        <taxon>Propionibacteriales</taxon>
        <taxon>Propionibacteriaceae</taxon>
        <taxon>Arachnia</taxon>
    </lineage>
</organism>
<feature type="transmembrane region" description="Helical" evidence="7">
    <location>
        <begin position="259"/>
        <end position="281"/>
    </location>
</feature>
<evidence type="ECO:0000256" key="7">
    <source>
        <dbReference type="SAM" id="Phobius"/>
    </source>
</evidence>
<dbReference type="GO" id="GO:0005886">
    <property type="term" value="C:plasma membrane"/>
    <property type="evidence" value="ECO:0007669"/>
    <property type="project" value="UniProtKB-SubCell"/>
</dbReference>
<proteinExistence type="predicted"/>
<feature type="transmembrane region" description="Helical" evidence="7">
    <location>
        <begin position="462"/>
        <end position="483"/>
    </location>
</feature>
<dbReference type="Gene3D" id="1.20.1250.20">
    <property type="entry name" value="MFS general substrate transporter like domains"/>
    <property type="match status" value="1"/>
</dbReference>
<evidence type="ECO:0000256" key="2">
    <source>
        <dbReference type="ARBA" id="ARBA00022448"/>
    </source>
</evidence>
<feature type="transmembrane region" description="Helical" evidence="7">
    <location>
        <begin position="137"/>
        <end position="159"/>
    </location>
</feature>
<keyword evidence="3" id="KW-1003">Cell membrane</keyword>
<dbReference type="Proteomes" id="UP000280819">
    <property type="component" value="Unassembled WGS sequence"/>
</dbReference>
<evidence type="ECO:0000256" key="5">
    <source>
        <dbReference type="ARBA" id="ARBA00022989"/>
    </source>
</evidence>
<dbReference type="PRINTS" id="PR01036">
    <property type="entry name" value="TCRTETB"/>
</dbReference>
<dbReference type="GO" id="GO:0022857">
    <property type="term" value="F:transmembrane transporter activity"/>
    <property type="evidence" value="ECO:0007669"/>
    <property type="project" value="InterPro"/>
</dbReference>
<protein>
    <submittedName>
        <fullName evidence="9">MFS transporter</fullName>
    </submittedName>
</protein>
<name>A0A3P1TC66_9ACTN</name>
<reference evidence="9 10" key="1">
    <citation type="submission" date="2018-11" db="EMBL/GenBank/DDBJ databases">
        <title>Genomes From Bacteria Associated with the Canine Oral Cavity: a Test Case for Automated Genome-Based Taxonomic Assignment.</title>
        <authorList>
            <person name="Coil D.A."/>
            <person name="Jospin G."/>
            <person name="Darling A.E."/>
            <person name="Wallis C."/>
            <person name="Davis I.J."/>
            <person name="Harris S."/>
            <person name="Eisen J.A."/>
            <person name="Holcombe L.J."/>
            <person name="O'Flynn C."/>
        </authorList>
    </citation>
    <scope>NUCLEOTIDE SEQUENCE [LARGE SCALE GENOMIC DNA]</scope>
    <source>
        <strain evidence="9 10">OH887_COT-365</strain>
    </source>
</reference>
<feature type="transmembrane region" description="Helical" evidence="7">
    <location>
        <begin position="230"/>
        <end position="247"/>
    </location>
</feature>